<dbReference type="SUPFAM" id="SSF52540">
    <property type="entry name" value="P-loop containing nucleoside triphosphate hydrolases"/>
    <property type="match status" value="1"/>
</dbReference>
<proteinExistence type="predicted"/>
<dbReference type="KEGG" id="ffa:FFWV33_17640"/>
<dbReference type="OrthoDB" id="7055454at2"/>
<dbReference type="InterPro" id="IPR027417">
    <property type="entry name" value="P-loop_NTPase"/>
</dbReference>
<reference evidence="3 4" key="1">
    <citation type="submission" date="2017-04" db="EMBL/GenBank/DDBJ databases">
        <title>Compelte genome sequence of WV33.</title>
        <authorList>
            <person name="Lee P.C."/>
        </authorList>
    </citation>
    <scope>NUCLEOTIDE SEQUENCE [LARGE SCALE GENOMIC DNA]</scope>
    <source>
        <strain evidence="3 4">WV33</strain>
    </source>
</reference>
<sequence length="1615" mass="188859">MSEEAKIIRTYDYSIGFNSNIIPSINRKHYVRELEELLEENQVVFLNGEEGSGKTIICQEFVKKNDTIALSVFFNPNNKLDYTLNYFLDNIINQISFLLGDIENTEVNIDRYRALINKLRNKYKNKRIYFIIDGLSENINLMKEIVEYLNLGQAEFKYIIIGDEKLYKKEIKDFSRLITTNIKVVGISIYEIKHYLNLTNLTSNDENDLYKITKGLFSRLFVIKRQLEKGVLLSKIMESEDYSEWIQIELDKIDLTNESIIKILSILSLSPNRLCLEDISFIMDIELEEISVLINSLEFIIIKENEIAFISNSYKKYVADKFKKNIDSVENSLIILFNKTNDLDKKIELIKLLFEKKKWTDISNEVNDDLLINSFKHTGSLNKINSIIKIGNNASNQLKSQNNLVHLSLKGSYINYLENNLELVSDVVTKLAFKDYEGALNIANKSFINIERLRLYCLIAKKQKKDNNVIDENLLSDIEELFEKSDFSNAGDIIYDIISDMLIIDPAMALKIVDNSELNSSTNINDMIVAKLSIMSLNNEIDNDKKESTNEKLEKFANSKSRKIARALSLILGDFSIDKILTEIEKIEDSIEKIKLIRLYLENIKKSTEGLGQLIDRTFDILLSTNVNNLINLEILILLSSKINLVVSLEEKESLLKKLSSIDQLIVDKGLFINKIKYKINIFSIKFSKSPDRSFEILDEIIQDIEKEDDLLIKTEAFSLVYESLHKNSNYILKSLKSKNYNLLNKSIDLLIYSSANQYSIFRNIIKNISSVDIKFAVEISSKINNTLNRDKSLLSALENYFYNVDLKDINIDNIIIYLDSFQEIYLRNLAISIIFEKFSEEDVLNNYFLKKIKEIYFSIEKVINSTTSLIFLNILMFKIFKKNAELKNNKDLINIKSKIKTLISYLSDDWTKYEVVNNICSELTEYDLNFSKDIYSIIKNKKDKDIFYSELYCKSFHYNMEYLIFSLESLIEKKINVDVYVEQTILTINKIPSDLVKLDYFSKLGFIFYLHNQSNHSKQLLEKNIYPLLTNEKISLEDSNIIIFLYINNEDYAKKIISKFSYHYRNETFYKIALFYLDNNNPYKLYEDKVTISNFSYNDLSKCISAFKNVDRDLEIFRVIEKIADKISHKEANLNTTQISYIVDELDTIIETKLPDSINIQHEGYKIISKVQLNRINKNYLNSKDALIECSKVANISDRIFIKSIILRDLTKTPIERKQLFDDIINDLEEINITFEYIERINEISETMYSVNNSAWSKVVKSALTFSNNLDDKYEIYKYQRNLIDTIHKIDEKLCNELIESVDCLDKIDNKDIIKKHLSRLELLKKVKNNQTIEEKEKENQNNLLYAIYNSLMLLNSGKISPKKIIDINKILDISYSIPIDKSIIIYLYYLENISKKKYPKAEELKIKDLLLENLKCTFDNFEFLKRLHVQNFKEKTEITFELINSNNLSIEIGEREKGKNYIKDWILNEAKNNIIIIDSYFSYDDLELIKLITSINNDTELIVLGNKLTDKNTILEKWKIISSEDFPISEFIFASKQDKTSPFHDRYIFSLENKKALRLGTSYNQMGIRKATEISKLEGSEYQHIYNTIVQNFIIDKNRTINKERINYDTFQF</sequence>
<accession>A0A2S1LHN3</accession>
<dbReference type="Gene3D" id="3.40.50.300">
    <property type="entry name" value="P-loop containing nucleotide triphosphate hydrolases"/>
    <property type="match status" value="1"/>
</dbReference>
<name>A0A2S1LHN3_9FLAO</name>
<evidence type="ECO:0000259" key="2">
    <source>
        <dbReference type="Pfam" id="PF24883"/>
    </source>
</evidence>
<evidence type="ECO:0000313" key="3">
    <source>
        <dbReference type="EMBL" id="AWG23218.1"/>
    </source>
</evidence>
<dbReference type="Proteomes" id="UP000244527">
    <property type="component" value="Chromosome"/>
</dbReference>
<keyword evidence="1" id="KW-0677">Repeat</keyword>
<gene>
    <name evidence="3" type="ORF">FFWV33_17640</name>
</gene>
<protein>
    <recommendedName>
        <fullName evidence="2">Nephrocystin 3-like N-terminal domain-containing protein</fullName>
    </recommendedName>
</protein>
<evidence type="ECO:0000313" key="4">
    <source>
        <dbReference type="Proteomes" id="UP000244527"/>
    </source>
</evidence>
<dbReference type="RefSeq" id="WP_108742118.1">
    <property type="nucleotide sequence ID" value="NZ_CP020918.1"/>
</dbReference>
<organism evidence="3 4">
    <name type="scientific">Flavobacterium faecale</name>
    <dbReference type="NCBI Taxonomy" id="1355330"/>
    <lineage>
        <taxon>Bacteria</taxon>
        <taxon>Pseudomonadati</taxon>
        <taxon>Bacteroidota</taxon>
        <taxon>Flavobacteriia</taxon>
        <taxon>Flavobacteriales</taxon>
        <taxon>Flavobacteriaceae</taxon>
        <taxon>Flavobacterium</taxon>
    </lineage>
</organism>
<feature type="domain" description="Nephrocystin 3-like N-terminal" evidence="2">
    <location>
        <begin position="39"/>
        <end position="150"/>
    </location>
</feature>
<keyword evidence="4" id="KW-1185">Reference proteome</keyword>
<dbReference type="EMBL" id="CP020918">
    <property type="protein sequence ID" value="AWG23218.1"/>
    <property type="molecule type" value="Genomic_DNA"/>
</dbReference>
<evidence type="ECO:0000256" key="1">
    <source>
        <dbReference type="ARBA" id="ARBA00022737"/>
    </source>
</evidence>
<dbReference type="InterPro" id="IPR056884">
    <property type="entry name" value="NPHP3-like_N"/>
</dbReference>
<dbReference type="Pfam" id="PF24883">
    <property type="entry name" value="NPHP3_N"/>
    <property type="match status" value="1"/>
</dbReference>